<protein>
    <submittedName>
        <fullName evidence="4">Thioredoxin reductase (NADPH)</fullName>
        <ecNumber evidence="4">1.8.1.9</ecNumber>
    </submittedName>
</protein>
<dbReference type="PRINTS" id="PR00469">
    <property type="entry name" value="PNDRDTASEII"/>
</dbReference>
<dbReference type="PRINTS" id="PR00368">
    <property type="entry name" value="FADPNR"/>
</dbReference>
<reference evidence="4 5" key="1">
    <citation type="submission" date="2022-09" db="EMBL/GenBank/DDBJ databases">
        <title>Xylan utilization by haloarchaea-nanohaloarchaea associations.</title>
        <authorList>
            <person name="Yakimov M."/>
        </authorList>
    </citation>
    <scope>NUCLEOTIDE SEQUENCE [LARGE SCALE GENOMIC DNA]</scope>
    <source>
        <strain evidence="4 5">SVXNc</strain>
    </source>
</reference>
<dbReference type="EC" id="1.8.1.9" evidence="4"/>
<feature type="domain" description="FAD/NAD(P)-binding" evidence="3">
    <location>
        <begin position="7"/>
        <end position="290"/>
    </location>
</feature>
<keyword evidence="1" id="KW-0285">Flavoprotein</keyword>
<evidence type="ECO:0000259" key="3">
    <source>
        <dbReference type="Pfam" id="PF07992"/>
    </source>
</evidence>
<gene>
    <name evidence="4" type="primary">trxB2</name>
    <name evidence="4" type="ORF">SVXNc_0616</name>
</gene>
<dbReference type="EMBL" id="CP104395">
    <property type="protein sequence ID" value="WEL19631.1"/>
    <property type="molecule type" value="Genomic_DNA"/>
</dbReference>
<organism evidence="4 5">
    <name type="scientific">Candidatus Nanohalococcus occultus</name>
    <dbReference type="NCBI Taxonomy" id="2978047"/>
    <lineage>
        <taxon>Archaea</taxon>
        <taxon>Candidatus Nanohalarchaeota</taxon>
        <taxon>Candidatus Nanohalarchaeota incertae sedis</taxon>
        <taxon>Candidatus Nanohalococcus</taxon>
    </lineage>
</organism>
<dbReference type="PANTHER" id="PTHR48105">
    <property type="entry name" value="THIOREDOXIN REDUCTASE 1-RELATED-RELATED"/>
    <property type="match status" value="1"/>
</dbReference>
<dbReference type="InterPro" id="IPR050097">
    <property type="entry name" value="Ferredoxin-NADP_redctase_2"/>
</dbReference>
<evidence type="ECO:0000313" key="4">
    <source>
        <dbReference type="EMBL" id="WEL19631.1"/>
    </source>
</evidence>
<accession>A0ABY8CJX0</accession>
<evidence type="ECO:0000256" key="1">
    <source>
        <dbReference type="ARBA" id="ARBA00022630"/>
    </source>
</evidence>
<dbReference type="GO" id="GO:0004791">
    <property type="term" value="F:thioredoxin-disulfide reductase (NADPH) activity"/>
    <property type="evidence" value="ECO:0007669"/>
    <property type="project" value="UniProtKB-EC"/>
</dbReference>
<evidence type="ECO:0000256" key="2">
    <source>
        <dbReference type="ARBA" id="ARBA00023002"/>
    </source>
</evidence>
<sequence length="308" mass="33045">MTEDVEDLVIVGGSAAALTAAIYAKRSGVSVTVVTDGYGGQINNTDVVENYLGFKSISGPDLAEKYVEHMREYDINEEVGDKVTDIRKKDGIFEVETEGGKVIEGNSVIVCTGGSRRHLNVPGEDEFNNRGVAYCAVCDGPLYEGEEVAVIGGGYAGTEAADYLSDVASKVYLLSRSGELKGEEITIQKVLNDENVEIIRGADTKEFYGENLLDGVRYEQDGELKELEVTGAFIEIGTVPNSQITDLVETDDSGYIKVDEEFETSTAGLFAAGDVTDKGIQQLSVSSGQGCMAGLNAADYIKQQRHSE</sequence>
<dbReference type="InterPro" id="IPR023753">
    <property type="entry name" value="FAD/NAD-binding_dom"/>
</dbReference>
<keyword evidence="5" id="KW-1185">Reference proteome</keyword>
<dbReference type="InterPro" id="IPR036188">
    <property type="entry name" value="FAD/NAD-bd_sf"/>
</dbReference>
<evidence type="ECO:0000313" key="5">
    <source>
        <dbReference type="Proteomes" id="UP001218034"/>
    </source>
</evidence>
<keyword evidence="2 4" id="KW-0560">Oxidoreductase</keyword>
<dbReference type="Proteomes" id="UP001218034">
    <property type="component" value="Chromosome"/>
</dbReference>
<name>A0ABY8CJX0_9ARCH</name>
<dbReference type="RefSeq" id="WP_347721468.1">
    <property type="nucleotide sequence ID" value="NZ_CP104395.1"/>
</dbReference>
<dbReference type="SUPFAM" id="SSF51905">
    <property type="entry name" value="FAD/NAD(P)-binding domain"/>
    <property type="match status" value="1"/>
</dbReference>
<dbReference type="Gene3D" id="3.50.50.60">
    <property type="entry name" value="FAD/NAD(P)-binding domain"/>
    <property type="match status" value="2"/>
</dbReference>
<proteinExistence type="predicted"/>
<dbReference type="GeneID" id="90590054"/>
<dbReference type="Pfam" id="PF07992">
    <property type="entry name" value="Pyr_redox_2"/>
    <property type="match status" value="1"/>
</dbReference>